<dbReference type="Proteomes" id="UP000634206">
    <property type="component" value="Unassembled WGS sequence"/>
</dbReference>
<protein>
    <submittedName>
        <fullName evidence="1">Sulfur carrier protein ThiS</fullName>
    </submittedName>
</protein>
<dbReference type="CDD" id="cd00565">
    <property type="entry name" value="Ubl_ThiS"/>
    <property type="match status" value="1"/>
</dbReference>
<dbReference type="InterPro" id="IPR003749">
    <property type="entry name" value="ThiS/MoaD-like"/>
</dbReference>
<organism evidence="1 2">
    <name type="scientific">Oceaniferula flava</name>
    <dbReference type="NCBI Taxonomy" id="2800421"/>
    <lineage>
        <taxon>Bacteria</taxon>
        <taxon>Pseudomonadati</taxon>
        <taxon>Verrucomicrobiota</taxon>
        <taxon>Verrucomicrobiia</taxon>
        <taxon>Verrucomicrobiales</taxon>
        <taxon>Verrucomicrobiaceae</taxon>
        <taxon>Oceaniferula</taxon>
    </lineage>
</organism>
<dbReference type="Gene3D" id="3.10.20.30">
    <property type="match status" value="1"/>
</dbReference>
<dbReference type="EMBL" id="JAENIG010000003">
    <property type="protein sequence ID" value="MBK1854414.1"/>
    <property type="molecule type" value="Genomic_DNA"/>
</dbReference>
<dbReference type="InterPro" id="IPR012675">
    <property type="entry name" value="Beta-grasp_dom_sf"/>
</dbReference>
<evidence type="ECO:0000313" key="2">
    <source>
        <dbReference type="Proteomes" id="UP000634206"/>
    </source>
</evidence>
<keyword evidence="2" id="KW-1185">Reference proteome</keyword>
<dbReference type="AlphaFoldDB" id="A0AAE2VDB8"/>
<evidence type="ECO:0000313" key="1">
    <source>
        <dbReference type="EMBL" id="MBK1854414.1"/>
    </source>
</evidence>
<comment type="caution">
    <text evidence="1">The sequence shown here is derived from an EMBL/GenBank/DDBJ whole genome shotgun (WGS) entry which is preliminary data.</text>
</comment>
<dbReference type="Pfam" id="PF02597">
    <property type="entry name" value="ThiS"/>
    <property type="match status" value="1"/>
</dbReference>
<dbReference type="InterPro" id="IPR010035">
    <property type="entry name" value="Thi_S"/>
</dbReference>
<sequence length="66" mass="7066">MTIQLNGTEHSLEENTSVTGLLDAIGLGDKPVVVERNREALFPREFATTILENGDQLEVITIAAGG</sequence>
<name>A0AAE2VDB8_9BACT</name>
<dbReference type="NCBIfam" id="TIGR01683">
    <property type="entry name" value="thiS"/>
    <property type="match status" value="1"/>
</dbReference>
<dbReference type="PANTHER" id="PTHR34472:SF1">
    <property type="entry name" value="SULFUR CARRIER PROTEIN THIS"/>
    <property type="match status" value="1"/>
</dbReference>
<dbReference type="PANTHER" id="PTHR34472">
    <property type="entry name" value="SULFUR CARRIER PROTEIN THIS"/>
    <property type="match status" value="1"/>
</dbReference>
<accession>A0AAE2VDB8</accession>
<dbReference type="SUPFAM" id="SSF54285">
    <property type="entry name" value="MoaD/ThiS"/>
    <property type="match status" value="1"/>
</dbReference>
<dbReference type="RefSeq" id="WP_309489021.1">
    <property type="nucleotide sequence ID" value="NZ_JAENIG010000003.1"/>
</dbReference>
<proteinExistence type="predicted"/>
<reference evidence="1" key="1">
    <citation type="submission" date="2021-01" db="EMBL/GenBank/DDBJ databases">
        <title>Modified the classification status of verrucomicrobia.</title>
        <authorList>
            <person name="Feng X."/>
        </authorList>
    </citation>
    <scope>NUCLEOTIDE SEQUENCE</scope>
    <source>
        <strain evidence="1">5K15</strain>
    </source>
</reference>
<dbReference type="InterPro" id="IPR016155">
    <property type="entry name" value="Mopterin_synth/thiamin_S_b"/>
</dbReference>
<gene>
    <name evidence="1" type="primary">thiS</name>
    <name evidence="1" type="ORF">JIN83_05560</name>
</gene>